<sequence>MLFKPDLEQCKLNQHRILKLWEIDDEMKKALDSTIDVFLIPESIEIYNHFSSKKDESYLSKDKFYDEFIELMRKYYRKDEVFYILYCGNTSALNKFGFSEQSYPIFSVTYKNLIDYWSSLIKKKDFFTLIISDISFNTVIDISDIDNHAENPDHTNDYTVFLKTNNKLSSI</sequence>
<proteinExistence type="predicted"/>
<dbReference type="RefSeq" id="WP_151050905.1">
    <property type="nucleotide sequence ID" value="NZ_CP031700.1"/>
</dbReference>
<dbReference type="EMBL" id="CP031700">
    <property type="protein sequence ID" value="QEY26014.1"/>
    <property type="molecule type" value="Genomic_DNA"/>
</dbReference>
<reference evidence="1 2" key="1">
    <citation type="submission" date="2018-08" db="EMBL/GenBank/DDBJ databases">
        <title>Neisseria zalophi ATCC BAA-2455 complete genome.</title>
        <authorList>
            <person name="Veseli I.A."/>
            <person name="Buttler R."/>
            <person name="Mascarenhas dos Santos A.C."/>
            <person name="Pombert J.-F."/>
        </authorList>
    </citation>
    <scope>NUCLEOTIDE SEQUENCE [LARGE SCALE GENOMIC DNA]</scope>
    <source>
        <strain evidence="1 2">ATCC BAA-2455</strain>
    </source>
</reference>
<dbReference type="Proteomes" id="UP000325713">
    <property type="component" value="Chromosome"/>
</dbReference>
<dbReference type="OrthoDB" id="9989982at2"/>
<gene>
    <name evidence="1" type="ORF">D0T92_05355</name>
</gene>
<organism evidence="1 2">
    <name type="scientific">Neisseria zalophi</name>
    <dbReference type="NCBI Taxonomy" id="640030"/>
    <lineage>
        <taxon>Bacteria</taxon>
        <taxon>Pseudomonadati</taxon>
        <taxon>Pseudomonadota</taxon>
        <taxon>Betaproteobacteria</taxon>
        <taxon>Neisseriales</taxon>
        <taxon>Neisseriaceae</taxon>
        <taxon>Neisseria</taxon>
    </lineage>
</organism>
<evidence type="ECO:0000313" key="1">
    <source>
        <dbReference type="EMBL" id="QEY26014.1"/>
    </source>
</evidence>
<dbReference type="KEGG" id="nzl:D0T92_05355"/>
<evidence type="ECO:0000313" key="2">
    <source>
        <dbReference type="Proteomes" id="UP000325713"/>
    </source>
</evidence>
<name>A0A5J6PUU7_9NEIS</name>
<accession>A0A5J6PUU7</accession>
<dbReference type="AlphaFoldDB" id="A0A5J6PUU7"/>
<keyword evidence="2" id="KW-1185">Reference proteome</keyword>
<protein>
    <submittedName>
        <fullName evidence="1">Uncharacterized protein</fullName>
    </submittedName>
</protein>